<comment type="cofactor">
    <cofactor evidence="5">
        <name>Mg(2+)</name>
        <dbReference type="ChEBI" id="CHEBI:18420"/>
    </cofactor>
</comment>
<dbReference type="InterPro" id="IPR036135">
    <property type="entry name" value="MoeA_linker/N_sf"/>
</dbReference>
<sequence>MQTTSRRPVTGLSWADAHTTARDSAHPLPPEEVSPDAARGRILAAPVHACSPVPAFDAAAMDGYAVAGRGPWTVIGLILAGAESEIDAGNRRSGLRAGFAVEIATGAAVPGGAEAVVPYEDCRRDGVVVTGTRGPRKHIRRAGDDVAVGALIAEAGRVVTATVAAAAVQAGVEVVRVHRRPVVELLVTGDEVVMSGRPGHGQVRDSFTGIVQSVADRAGGAVGISRHLSDDAGHMRTALGAGRGDVLVVSGSSSAGAADHLHSLLDEMGAEWLVRGVACRPGHPQGLAVFPDGRWVVSLPGNPYAGLVAALTLLEPLLAALAGRPSRPLPTASVTGSAKLVPGGTRIAPVRFSGPVAELLPGGGSAGLAAAAGADALAVLPDHWTDGSPAQLLAVP</sequence>
<dbReference type="Gene3D" id="2.40.340.10">
    <property type="entry name" value="MoeA, C-terminal, domain IV"/>
    <property type="match status" value="1"/>
</dbReference>
<dbReference type="InterPro" id="IPR036425">
    <property type="entry name" value="MoaB/Mog-like_dom_sf"/>
</dbReference>
<comment type="catalytic activity">
    <reaction evidence="4">
        <text>adenylyl-molybdopterin + molybdate = Mo-molybdopterin + AMP + H(+)</text>
        <dbReference type="Rhea" id="RHEA:35047"/>
        <dbReference type="ChEBI" id="CHEBI:15378"/>
        <dbReference type="ChEBI" id="CHEBI:36264"/>
        <dbReference type="ChEBI" id="CHEBI:62727"/>
        <dbReference type="ChEBI" id="CHEBI:71302"/>
        <dbReference type="ChEBI" id="CHEBI:456215"/>
        <dbReference type="EC" id="2.10.1.1"/>
    </reaction>
</comment>
<dbReference type="Pfam" id="PF03453">
    <property type="entry name" value="MoeA_N"/>
    <property type="match status" value="1"/>
</dbReference>
<dbReference type="Gene3D" id="3.40.980.10">
    <property type="entry name" value="MoaB/Mog-like domain"/>
    <property type="match status" value="1"/>
</dbReference>
<comment type="function">
    <text evidence="1 5">Catalyzes the insertion of molybdate into adenylated molybdopterin with the concomitant release of AMP.</text>
</comment>
<dbReference type="PANTHER" id="PTHR10192:SF5">
    <property type="entry name" value="GEPHYRIN"/>
    <property type="match status" value="1"/>
</dbReference>
<dbReference type="SUPFAM" id="SSF53218">
    <property type="entry name" value="Molybdenum cofactor biosynthesis proteins"/>
    <property type="match status" value="1"/>
</dbReference>
<organism evidence="8 9">
    <name type="scientific">Paractinoplanes pyxinae</name>
    <dbReference type="NCBI Taxonomy" id="2997416"/>
    <lineage>
        <taxon>Bacteria</taxon>
        <taxon>Bacillati</taxon>
        <taxon>Actinomycetota</taxon>
        <taxon>Actinomycetes</taxon>
        <taxon>Micromonosporales</taxon>
        <taxon>Micromonosporaceae</taxon>
        <taxon>Paractinoplanes</taxon>
    </lineage>
</organism>
<evidence type="ECO:0000256" key="1">
    <source>
        <dbReference type="ARBA" id="ARBA00002901"/>
    </source>
</evidence>
<evidence type="ECO:0000256" key="5">
    <source>
        <dbReference type="RuleBase" id="RU365090"/>
    </source>
</evidence>
<reference evidence="8" key="1">
    <citation type="submission" date="2022-11" db="EMBL/GenBank/DDBJ databases">
        <authorList>
            <person name="Somphong A."/>
            <person name="Phongsopitanun W."/>
        </authorList>
    </citation>
    <scope>NUCLEOTIDE SEQUENCE</scope>
    <source>
        <strain evidence="8">Pm04-4</strain>
    </source>
</reference>
<dbReference type="Pfam" id="PF00994">
    <property type="entry name" value="MoCF_biosynth"/>
    <property type="match status" value="1"/>
</dbReference>
<keyword evidence="5" id="KW-0808">Transferase</keyword>
<comment type="caution">
    <text evidence="8">The sequence shown here is derived from an EMBL/GenBank/DDBJ whole genome shotgun (WGS) entry which is preliminary data.</text>
</comment>
<evidence type="ECO:0000256" key="2">
    <source>
        <dbReference type="ARBA" id="ARBA00010763"/>
    </source>
</evidence>
<evidence type="ECO:0000313" key="9">
    <source>
        <dbReference type="Proteomes" id="UP001151002"/>
    </source>
</evidence>
<dbReference type="EMBL" id="JAPNTZ010000014">
    <property type="protein sequence ID" value="MCY1143051.1"/>
    <property type="molecule type" value="Genomic_DNA"/>
</dbReference>
<feature type="region of interest" description="Disordered" evidence="6">
    <location>
        <begin position="1"/>
        <end position="34"/>
    </location>
</feature>
<keyword evidence="9" id="KW-1185">Reference proteome</keyword>
<keyword evidence="5" id="KW-0460">Magnesium</keyword>
<dbReference type="SUPFAM" id="SSF63882">
    <property type="entry name" value="MoeA N-terminal region -like"/>
    <property type="match status" value="1"/>
</dbReference>
<dbReference type="InterPro" id="IPR036688">
    <property type="entry name" value="MoeA_C_domain_IV_sf"/>
</dbReference>
<comment type="pathway">
    <text evidence="5">Cofactor biosynthesis; molybdopterin biosynthesis.</text>
</comment>
<gene>
    <name evidence="8" type="ORF">OWR29_34080</name>
</gene>
<evidence type="ECO:0000256" key="3">
    <source>
        <dbReference type="ARBA" id="ARBA00022505"/>
    </source>
</evidence>
<dbReference type="SMART" id="SM00852">
    <property type="entry name" value="MoCF_biosynth"/>
    <property type="match status" value="1"/>
</dbReference>
<keyword evidence="5" id="KW-0501">Molybdenum cofactor biosynthesis</keyword>
<dbReference type="EC" id="2.10.1.1" evidence="5"/>
<proteinExistence type="inferred from homology"/>
<dbReference type="InterPro" id="IPR038987">
    <property type="entry name" value="MoeA-like"/>
</dbReference>
<comment type="similarity">
    <text evidence="2 5">Belongs to the MoeA family.</text>
</comment>
<feature type="domain" description="MoaB/Mog" evidence="7">
    <location>
        <begin position="184"/>
        <end position="320"/>
    </location>
</feature>
<dbReference type="InterPro" id="IPR005110">
    <property type="entry name" value="MoeA_linker/N"/>
</dbReference>
<dbReference type="Gene3D" id="3.90.105.10">
    <property type="entry name" value="Molybdopterin biosynthesis moea protein, domain 2"/>
    <property type="match status" value="1"/>
</dbReference>
<dbReference type="InterPro" id="IPR001453">
    <property type="entry name" value="MoaB/Mog_dom"/>
</dbReference>
<name>A0ABT4B994_9ACTN</name>
<dbReference type="Proteomes" id="UP001151002">
    <property type="component" value="Unassembled WGS sequence"/>
</dbReference>
<protein>
    <recommendedName>
        <fullName evidence="5">Molybdopterin molybdenumtransferase</fullName>
        <ecNumber evidence="5">2.10.1.1</ecNumber>
    </recommendedName>
</protein>
<evidence type="ECO:0000259" key="7">
    <source>
        <dbReference type="SMART" id="SM00852"/>
    </source>
</evidence>
<evidence type="ECO:0000313" key="8">
    <source>
        <dbReference type="EMBL" id="MCY1143051.1"/>
    </source>
</evidence>
<evidence type="ECO:0000256" key="4">
    <source>
        <dbReference type="ARBA" id="ARBA00047317"/>
    </source>
</evidence>
<dbReference type="PANTHER" id="PTHR10192">
    <property type="entry name" value="MOLYBDOPTERIN BIOSYNTHESIS PROTEIN"/>
    <property type="match status" value="1"/>
</dbReference>
<evidence type="ECO:0000256" key="6">
    <source>
        <dbReference type="SAM" id="MobiDB-lite"/>
    </source>
</evidence>
<dbReference type="RefSeq" id="WP_267567522.1">
    <property type="nucleotide sequence ID" value="NZ_JAPNTZ010000014.1"/>
</dbReference>
<dbReference type="Gene3D" id="2.170.190.11">
    <property type="entry name" value="Molybdopterin biosynthesis moea protein, domain 3"/>
    <property type="match status" value="1"/>
</dbReference>
<accession>A0ABT4B994</accession>
<keyword evidence="5" id="KW-0479">Metal-binding</keyword>
<keyword evidence="3 5" id="KW-0500">Molybdenum</keyword>